<evidence type="ECO:0000256" key="13">
    <source>
        <dbReference type="SAM" id="MobiDB-lite"/>
    </source>
</evidence>
<comment type="function">
    <text evidence="12">The main replicative DNA helicase, it participates in initiation and elongation during chromosome replication. Travels ahead of the DNA replisome, separating dsDNA into templates for DNA synthesis. A processive ATP-dependent 5'-3' DNA helicase it has DNA-dependent ATPase activity.</text>
</comment>
<dbReference type="SMART" id="SM00382">
    <property type="entry name" value="AAA"/>
    <property type="match status" value="1"/>
</dbReference>
<keyword evidence="6 12" id="KW-0347">Helicase</keyword>
<dbReference type="Pfam" id="PF00772">
    <property type="entry name" value="DnaB"/>
    <property type="match status" value="1"/>
</dbReference>
<comment type="catalytic activity">
    <reaction evidence="10 12">
        <text>ATP + H2O = ADP + phosphate + H(+)</text>
        <dbReference type="Rhea" id="RHEA:13065"/>
        <dbReference type="ChEBI" id="CHEBI:15377"/>
        <dbReference type="ChEBI" id="CHEBI:15378"/>
        <dbReference type="ChEBI" id="CHEBI:30616"/>
        <dbReference type="ChEBI" id="CHEBI:43474"/>
        <dbReference type="ChEBI" id="CHEBI:456216"/>
        <dbReference type="EC" id="5.6.2.3"/>
    </reaction>
</comment>
<protein>
    <recommendedName>
        <fullName evidence="11 12">Replicative DNA helicase</fullName>
        <ecNumber evidence="11 12">5.6.2.3</ecNumber>
    </recommendedName>
</protein>
<keyword evidence="2 12" id="KW-0639">Primosome</keyword>
<dbReference type="PROSITE" id="PS51199">
    <property type="entry name" value="SF4_HELICASE"/>
    <property type="match status" value="1"/>
</dbReference>
<keyword evidence="7 12" id="KW-0067">ATP-binding</keyword>
<evidence type="ECO:0000256" key="1">
    <source>
        <dbReference type="ARBA" id="ARBA00008428"/>
    </source>
</evidence>
<dbReference type="Gene3D" id="1.10.860.10">
    <property type="entry name" value="DNAb Helicase, Chain A"/>
    <property type="match status" value="1"/>
</dbReference>
<dbReference type="EMBL" id="OU912926">
    <property type="protein sequence ID" value="CAG9932212.1"/>
    <property type="molecule type" value="Genomic_DNA"/>
</dbReference>
<evidence type="ECO:0000256" key="10">
    <source>
        <dbReference type="ARBA" id="ARBA00048954"/>
    </source>
</evidence>
<keyword evidence="9" id="KW-0413">Isomerase</keyword>
<dbReference type="SUPFAM" id="SSF52540">
    <property type="entry name" value="P-loop containing nucleoside triphosphate hydrolases"/>
    <property type="match status" value="1"/>
</dbReference>
<sequence>MNVDANILPPHSIDAEQSVIGAILLEGGTALDRLEGLIVESDFYRQEHQLIFTSARKLSNAGSPIDVITIAEALDASGSLERIGGLAYLGSLAQNVPSTANIKFYAMTVRERSLQRSLLALALEIQASCTAPGANVAAIINQADAAMVQLLDVGTDEPTMLFDAMADAIQDIDDRATGTRPSGLLTGVEDFDAVTGGLEPGQLVILAARPSVGKTAIALNVANHVAEHGGTVAFFSLEMQRRELTQRLIALRSGVSVTAMRTGQLEGSQWSRISACHASTDGHRLLLIDRPAIGVPYVRAAARKIKRQHGLKLVVVDYLGLMRGEGQNRTQEIGSLSRGLKALAKELNVPIIALAQLNRATETRQDKRPQLSDLRDSGEIEQDADIVAMLHREDLSNPTQAWIGLAELIVRKNRNGPLGDVLLALDGPTMQFTKYTGPHPRQQSARSSTLHGNAYPGGFND</sequence>
<evidence type="ECO:0000256" key="5">
    <source>
        <dbReference type="ARBA" id="ARBA00022801"/>
    </source>
</evidence>
<evidence type="ECO:0000256" key="11">
    <source>
        <dbReference type="NCBIfam" id="TIGR00665"/>
    </source>
</evidence>
<organism evidence="15 16">
    <name type="scientific">Candidatus Nitrotoga arctica</name>
    <dbReference type="NCBI Taxonomy" id="453162"/>
    <lineage>
        <taxon>Bacteria</taxon>
        <taxon>Pseudomonadati</taxon>
        <taxon>Pseudomonadota</taxon>
        <taxon>Betaproteobacteria</taxon>
        <taxon>Nitrosomonadales</taxon>
        <taxon>Gallionellaceae</taxon>
        <taxon>Candidatus Nitrotoga</taxon>
    </lineage>
</organism>
<evidence type="ECO:0000259" key="14">
    <source>
        <dbReference type="PROSITE" id="PS51199"/>
    </source>
</evidence>
<dbReference type="Gene3D" id="3.40.50.300">
    <property type="entry name" value="P-loop containing nucleotide triphosphate hydrolases"/>
    <property type="match status" value="1"/>
</dbReference>
<dbReference type="NCBIfam" id="TIGR00665">
    <property type="entry name" value="DnaB"/>
    <property type="match status" value="1"/>
</dbReference>
<dbReference type="InterPro" id="IPR027417">
    <property type="entry name" value="P-loop_NTPase"/>
</dbReference>
<dbReference type="InterPro" id="IPR007694">
    <property type="entry name" value="DNA_helicase_DnaB-like_C"/>
</dbReference>
<feature type="domain" description="SF4 helicase" evidence="14">
    <location>
        <begin position="177"/>
        <end position="439"/>
    </location>
</feature>
<reference evidence="15 16" key="1">
    <citation type="submission" date="2021-10" db="EMBL/GenBank/DDBJ databases">
        <authorList>
            <person name="Koch H."/>
        </authorList>
    </citation>
    <scope>NUCLEOTIDE SEQUENCE [LARGE SCALE GENOMIC DNA]</scope>
    <source>
        <strain evidence="15">6680</strain>
    </source>
</reference>
<evidence type="ECO:0000256" key="8">
    <source>
        <dbReference type="ARBA" id="ARBA00023125"/>
    </source>
</evidence>
<keyword evidence="16" id="KW-1185">Reference proteome</keyword>
<dbReference type="PANTHER" id="PTHR30153:SF2">
    <property type="entry name" value="REPLICATIVE DNA HELICASE"/>
    <property type="match status" value="1"/>
</dbReference>
<dbReference type="InterPro" id="IPR016136">
    <property type="entry name" value="DNA_helicase_N/primase_C"/>
</dbReference>
<accession>A0ABN8ANR8</accession>
<evidence type="ECO:0000256" key="2">
    <source>
        <dbReference type="ARBA" id="ARBA00022515"/>
    </source>
</evidence>
<dbReference type="Pfam" id="PF03796">
    <property type="entry name" value="DnaB_C"/>
    <property type="match status" value="1"/>
</dbReference>
<keyword evidence="8 12" id="KW-0238">DNA-binding</keyword>
<dbReference type="SUPFAM" id="SSF48024">
    <property type="entry name" value="N-terminal domain of DnaB helicase"/>
    <property type="match status" value="1"/>
</dbReference>
<evidence type="ECO:0000256" key="3">
    <source>
        <dbReference type="ARBA" id="ARBA00022705"/>
    </source>
</evidence>
<dbReference type="InterPro" id="IPR003593">
    <property type="entry name" value="AAA+_ATPase"/>
</dbReference>
<dbReference type="EC" id="5.6.2.3" evidence="11 12"/>
<keyword evidence="4 12" id="KW-0547">Nucleotide-binding</keyword>
<dbReference type="InterPro" id="IPR036185">
    <property type="entry name" value="DNA_heli_DnaB-like_N_sf"/>
</dbReference>
<name>A0ABN8ANR8_9PROT</name>
<evidence type="ECO:0000256" key="4">
    <source>
        <dbReference type="ARBA" id="ARBA00022741"/>
    </source>
</evidence>
<proteinExistence type="inferred from homology"/>
<evidence type="ECO:0000256" key="6">
    <source>
        <dbReference type="ARBA" id="ARBA00022806"/>
    </source>
</evidence>
<evidence type="ECO:0000313" key="15">
    <source>
        <dbReference type="EMBL" id="CAG9932212.1"/>
    </source>
</evidence>
<dbReference type="InterPro" id="IPR007692">
    <property type="entry name" value="DNA_helicase_DnaB"/>
</dbReference>
<evidence type="ECO:0000256" key="7">
    <source>
        <dbReference type="ARBA" id="ARBA00022840"/>
    </source>
</evidence>
<feature type="compositionally biased region" description="Polar residues" evidence="13">
    <location>
        <begin position="441"/>
        <end position="451"/>
    </location>
</feature>
<dbReference type="GO" id="GO:0016787">
    <property type="term" value="F:hydrolase activity"/>
    <property type="evidence" value="ECO:0007669"/>
    <property type="project" value="UniProtKB-KW"/>
</dbReference>
<dbReference type="CDD" id="cd00984">
    <property type="entry name" value="DnaB_C"/>
    <property type="match status" value="1"/>
</dbReference>
<evidence type="ECO:0000256" key="9">
    <source>
        <dbReference type="ARBA" id="ARBA00023235"/>
    </source>
</evidence>
<comment type="similarity">
    <text evidence="1 12">Belongs to the helicase family. DnaB subfamily.</text>
</comment>
<dbReference type="InterPro" id="IPR007693">
    <property type="entry name" value="DNA_helicase_DnaB-like_N"/>
</dbReference>
<evidence type="ECO:0000313" key="16">
    <source>
        <dbReference type="Proteomes" id="UP000839052"/>
    </source>
</evidence>
<dbReference type="RefSeq" id="WP_239796182.1">
    <property type="nucleotide sequence ID" value="NZ_OU912926.1"/>
</dbReference>
<dbReference type="Proteomes" id="UP000839052">
    <property type="component" value="Chromosome"/>
</dbReference>
<gene>
    <name evidence="15" type="primary">dnaB</name>
    <name evidence="15" type="ORF">NTG6680_0959</name>
</gene>
<feature type="region of interest" description="Disordered" evidence="13">
    <location>
        <begin position="436"/>
        <end position="461"/>
    </location>
</feature>
<keyword evidence="3 12" id="KW-0235">DNA replication</keyword>
<evidence type="ECO:0000256" key="12">
    <source>
        <dbReference type="RuleBase" id="RU362085"/>
    </source>
</evidence>
<dbReference type="PANTHER" id="PTHR30153">
    <property type="entry name" value="REPLICATIVE DNA HELICASE DNAB"/>
    <property type="match status" value="1"/>
</dbReference>
<keyword evidence="5 12" id="KW-0378">Hydrolase</keyword>
<dbReference type="GO" id="GO:0003678">
    <property type="term" value="F:DNA helicase activity"/>
    <property type="evidence" value="ECO:0007669"/>
    <property type="project" value="UniProtKB-EC"/>
</dbReference>